<reference evidence="3" key="1">
    <citation type="submission" date="2018-07" db="EMBL/GenBank/DDBJ databases">
        <authorList>
            <person name="Kim H."/>
        </authorList>
    </citation>
    <scope>NUCLEOTIDE SEQUENCE [LARGE SCALE GENOMIC DNA]</scope>
    <source>
        <strain evidence="3">F02</strain>
    </source>
</reference>
<keyword evidence="1" id="KW-1133">Transmembrane helix</keyword>
<feature type="transmembrane region" description="Helical" evidence="1">
    <location>
        <begin position="67"/>
        <end position="87"/>
    </location>
</feature>
<evidence type="ECO:0000313" key="2">
    <source>
        <dbReference type="EMBL" id="AXF86563.1"/>
    </source>
</evidence>
<dbReference type="RefSeq" id="WP_114563622.1">
    <property type="nucleotide sequence ID" value="NZ_CP031124.1"/>
</dbReference>
<evidence type="ECO:0000313" key="3">
    <source>
        <dbReference type="Proteomes" id="UP000252182"/>
    </source>
</evidence>
<keyword evidence="3" id="KW-1185">Reference proteome</keyword>
<gene>
    <name evidence="2" type="ORF">DTO96_102318</name>
</gene>
<accession>A0A345DDX5</accession>
<keyword evidence="1" id="KW-0472">Membrane</keyword>
<evidence type="ECO:0000256" key="1">
    <source>
        <dbReference type="SAM" id="Phobius"/>
    </source>
</evidence>
<keyword evidence="1" id="KW-0812">Transmembrane</keyword>
<proteinExistence type="predicted"/>
<dbReference type="AlphaFoldDB" id="A0A345DDX5"/>
<sequence>MACFGSAAAIGQIGHSLAEFTQMTEWIPSVTSTAMNKAGLAATALVADGVQAGNQYYKDGKLSDVTIANLIVDMAGIAAAGIGFAALNNLK</sequence>
<dbReference type="KEGG" id="hyf:DTO96_102318"/>
<organism evidence="2 3">
    <name type="scientific">Ephemeroptericola cinctiostellae</name>
    <dbReference type="NCBI Taxonomy" id="2268024"/>
    <lineage>
        <taxon>Bacteria</taxon>
        <taxon>Pseudomonadati</taxon>
        <taxon>Pseudomonadota</taxon>
        <taxon>Betaproteobacteria</taxon>
        <taxon>Burkholderiales</taxon>
        <taxon>Burkholderiaceae</taxon>
        <taxon>Ephemeroptericola</taxon>
    </lineage>
</organism>
<dbReference type="Proteomes" id="UP000252182">
    <property type="component" value="Chromosome"/>
</dbReference>
<name>A0A345DDX5_9BURK</name>
<dbReference type="EMBL" id="CP031124">
    <property type="protein sequence ID" value="AXF86563.1"/>
    <property type="molecule type" value="Genomic_DNA"/>
</dbReference>
<protein>
    <submittedName>
        <fullName evidence="2">Uncharacterized protein</fullName>
    </submittedName>
</protein>